<proteinExistence type="predicted"/>
<feature type="region of interest" description="Disordered" evidence="1">
    <location>
        <begin position="201"/>
        <end position="221"/>
    </location>
</feature>
<comment type="caution">
    <text evidence="2">The sequence shown here is derived from an EMBL/GenBank/DDBJ whole genome shotgun (WGS) entry which is preliminary data.</text>
</comment>
<evidence type="ECO:0000313" key="3">
    <source>
        <dbReference type="Proteomes" id="UP001159363"/>
    </source>
</evidence>
<evidence type="ECO:0000313" key="2">
    <source>
        <dbReference type="EMBL" id="KAJ8883069.1"/>
    </source>
</evidence>
<organism evidence="2 3">
    <name type="scientific">Dryococelus australis</name>
    <dbReference type="NCBI Taxonomy" id="614101"/>
    <lineage>
        <taxon>Eukaryota</taxon>
        <taxon>Metazoa</taxon>
        <taxon>Ecdysozoa</taxon>
        <taxon>Arthropoda</taxon>
        <taxon>Hexapoda</taxon>
        <taxon>Insecta</taxon>
        <taxon>Pterygota</taxon>
        <taxon>Neoptera</taxon>
        <taxon>Polyneoptera</taxon>
        <taxon>Phasmatodea</taxon>
        <taxon>Verophasmatodea</taxon>
        <taxon>Anareolatae</taxon>
        <taxon>Phasmatidae</taxon>
        <taxon>Eurycanthinae</taxon>
        <taxon>Dryococelus</taxon>
    </lineage>
</organism>
<accession>A0ABQ9HFM4</accession>
<dbReference type="Proteomes" id="UP001159363">
    <property type="component" value="Chromosome 4"/>
</dbReference>
<feature type="region of interest" description="Disordered" evidence="1">
    <location>
        <begin position="447"/>
        <end position="473"/>
    </location>
</feature>
<protein>
    <recommendedName>
        <fullName evidence="4">Transposase Tc1-like domain-containing protein</fullName>
    </recommendedName>
</protein>
<sequence>MKHYDIGPTQFVQGDRLKKTYRDLQGFVYWESGSGIGMSAVDMVGACRGAALFSTMSKLCIDQWRSAGEFIVTCDPYPRNTTSSTIAISTTINNTISTTIAIRTTISTTCTTHATISTTCTTIINTYTIISTTCTTIREGHPDVDFGSLLEIVVNNPRFTLFVTLVRSCCGLIADILMFSIRAPCPELNISEWRTTVATTRSAARDGLTSPHHRRPPDLHSSAPPQILHLLSHSRKLGATSSPLTAKYQPLGICPCHGLRAETIKTRKGKARDRDITDGYLHVIVVPRWCTGQTTRLPSTRNGFDSRRGRSRIFARVNHAGRCRWSAGFLGDLPFSSPCIPMLLHTHLTFIGSQDIDVKIRRNLSAPFKRIPRKKPYISEVNRKKRLAFAKEYCGKPREFWDTITFSDESKFNVSGSNGRKKNSTCESGCISTTCWSRLQNKCTRASSAQFGGSGAGGRSIPPRRAATNSAGGRTAKLTIPAARCAIDCEGRGRGTNRRPAAARCARSNTYLHDVFQYQCHNGRKESAHEKTYCQLTAHFSHATRKPGLGCKTNCNCERVLCAGTFRCRSNRKLHEFPWLHVTLGSAAHIPMGTSFLMTAKANITRYLLPYFVLVQASRSRKSRAGATSTGPMRTMVSLGVSPTPCSSFALYLLVGISVVKLLGRQPVCNGCKADAQ</sequence>
<dbReference type="InterPro" id="IPR036397">
    <property type="entry name" value="RNaseH_sf"/>
</dbReference>
<gene>
    <name evidence="2" type="ORF">PR048_014908</name>
</gene>
<dbReference type="EMBL" id="JARBHB010000005">
    <property type="protein sequence ID" value="KAJ8883069.1"/>
    <property type="molecule type" value="Genomic_DNA"/>
</dbReference>
<evidence type="ECO:0000256" key="1">
    <source>
        <dbReference type="SAM" id="MobiDB-lite"/>
    </source>
</evidence>
<keyword evidence="3" id="KW-1185">Reference proteome</keyword>
<dbReference type="Gene3D" id="3.30.420.10">
    <property type="entry name" value="Ribonuclease H-like superfamily/Ribonuclease H"/>
    <property type="match status" value="1"/>
</dbReference>
<evidence type="ECO:0008006" key="4">
    <source>
        <dbReference type="Google" id="ProtNLM"/>
    </source>
</evidence>
<reference evidence="2 3" key="1">
    <citation type="submission" date="2023-02" db="EMBL/GenBank/DDBJ databases">
        <title>LHISI_Scaffold_Assembly.</title>
        <authorList>
            <person name="Stuart O.P."/>
            <person name="Cleave R."/>
            <person name="Magrath M.J.L."/>
            <person name="Mikheyev A.S."/>
        </authorList>
    </citation>
    <scope>NUCLEOTIDE SEQUENCE [LARGE SCALE GENOMIC DNA]</scope>
    <source>
        <strain evidence="2">Daus_M_001</strain>
        <tissue evidence="2">Leg muscle</tissue>
    </source>
</reference>
<name>A0ABQ9HFM4_9NEOP</name>